<protein>
    <submittedName>
        <fullName evidence="12">Uncharacterized protein</fullName>
    </submittedName>
</protein>
<dbReference type="GO" id="GO:0046486">
    <property type="term" value="P:glycerolipid metabolic process"/>
    <property type="evidence" value="ECO:0007669"/>
    <property type="project" value="UniProtKB-ARBA"/>
</dbReference>
<organism evidence="12 13">
    <name type="scientific">Immersiella caudata</name>
    <dbReference type="NCBI Taxonomy" id="314043"/>
    <lineage>
        <taxon>Eukaryota</taxon>
        <taxon>Fungi</taxon>
        <taxon>Dikarya</taxon>
        <taxon>Ascomycota</taxon>
        <taxon>Pezizomycotina</taxon>
        <taxon>Sordariomycetes</taxon>
        <taxon>Sordariomycetidae</taxon>
        <taxon>Sordariales</taxon>
        <taxon>Lasiosphaeriaceae</taxon>
        <taxon>Immersiella</taxon>
    </lineage>
</organism>
<reference evidence="12" key="1">
    <citation type="submission" date="2023-06" db="EMBL/GenBank/DDBJ databases">
        <title>Genome-scale phylogeny and comparative genomics of the fungal order Sordariales.</title>
        <authorList>
            <consortium name="Lawrence Berkeley National Laboratory"/>
            <person name="Hensen N."/>
            <person name="Bonometti L."/>
            <person name="Westerberg I."/>
            <person name="Brannstrom I.O."/>
            <person name="Guillou S."/>
            <person name="Cros-Aarteil S."/>
            <person name="Calhoun S."/>
            <person name="Haridas S."/>
            <person name="Kuo A."/>
            <person name="Mondo S."/>
            <person name="Pangilinan J."/>
            <person name="Riley R."/>
            <person name="Labutti K."/>
            <person name="Andreopoulos B."/>
            <person name="Lipzen A."/>
            <person name="Chen C."/>
            <person name="Yanf M."/>
            <person name="Daum C."/>
            <person name="Ng V."/>
            <person name="Clum A."/>
            <person name="Steindorff A."/>
            <person name="Ohm R."/>
            <person name="Martin F."/>
            <person name="Silar P."/>
            <person name="Natvig D."/>
            <person name="Lalanne C."/>
            <person name="Gautier V."/>
            <person name="Ament-Velasquez S.L."/>
            <person name="Kruys A."/>
            <person name="Hutchinson M.I."/>
            <person name="Powell A.J."/>
            <person name="Barry K."/>
            <person name="Miller A.N."/>
            <person name="Grigoriev I.V."/>
            <person name="Debuchy R."/>
            <person name="Gladieux P."/>
            <person name="Thoren M.H."/>
            <person name="Johannesson H."/>
        </authorList>
    </citation>
    <scope>NUCLEOTIDE SEQUENCE</scope>
    <source>
        <strain evidence="12">CBS 606.72</strain>
    </source>
</reference>
<evidence type="ECO:0000256" key="6">
    <source>
        <dbReference type="ARBA" id="ARBA00023098"/>
    </source>
</evidence>
<feature type="compositionally biased region" description="Polar residues" evidence="9">
    <location>
        <begin position="1"/>
        <end position="15"/>
    </location>
</feature>
<evidence type="ECO:0000256" key="2">
    <source>
        <dbReference type="ARBA" id="ARBA00022771"/>
    </source>
</evidence>
<sequence length="1300" mass="145736">MSQYVAAQISQNPRRASQLGSGSQPPRPPLSGLSLSEGRVDPAELENEPEYKCRWCKKPGSFFRAPVLSRCAGCRPTDLYHTSCTVTGCLQINCTKEGHPVCWAQHRERDPPHLQDEHQEINPIFQLFVDTVMSEKDQARFNAAQSRERFARWFSVTRTRSLSTGREEAHLWLYDRFTRLCDPHRSGNQDTLDHFPTFVSFIGSTSAGKSTILRAILLLGLLDSANRSDTEAVVRLVNQARDGRVEMPVPRSGDFNDITNPTTFGVHLYRDEGISHSRTVPSRRTSGFRGRPHAPRYPLLLADCEGFEAGEARPSASRLPELGDDDDAGLRKLPITAECYSQKGQGGVDLFYARVLYAISDVIVYVTKGDNIMHNLQKILEWAASAVDKSYNQPTRKTLIIVRNMERELVGESVSEADFENLYLYRNREVLWKGSEILTTFVAKHNRHVRPEDRIEDNEKLYGALFHKIRCCYIPDRGEAGTMSPERAELVFKHFETLRGVIEDASAEEQMLRARNFAEHNVPTMTHILSEVFDHFRQSEDPLDLFLATRGDNPTPQNMSEHIANFLRMTLGHPQHEGEDIDEAIIQTVALSFLVGVRRGLNVLYPGDMFDRELKRYWADAVEMYLQKYDRCLHRWFPGSTAVEEVACTIRGRSQHKLVHIGPSAKQTQPGGFSGRSWSEPEKEGWIRRIRDRFVAMCHEVFPAVQHKQEPPDGLLLSLRRSVHGQVRNTLCRMQSNKTCFACLQAPPDHVLPCGHAFCPRCVQETANASRFVESAFDVPSCLLCGRHTMHQIRLKPRCAGVRILTLDGGGVRGVVELALLTRIHKAVGLDINIRDMFDLVMGTSTGGIIALGLVMKSDTLEAMSEFFDDAAKETFGKPNATTTIIAKALMVLGTIPSLYPATNLRQKLEAYFGSNTPLFAPATSGSSQSSTTRVAVTTAKDGPDGGSTHSLIANYNRPQGDWSHFEREDDAAKDMKIWEAGLATSAAPIFLPVFRKGTTNYVDGALYANCPARLALEERDRIWERGGASLDLLVSLGTGAQDREWKLPGILRYRFFSPLLKAFERQMNSAKTWDNTIEHEAVSSPVEGQRLCRLNPRIHNRRGGEVDLDDHGEMRFLRASIEEGALSPQEADTIQRVAHSLLASLLFFEPNHDKQNENSLLRGSIRCRLPHESQATATLLKDKIETIHLATVTREEATAMSRIPPGRWEVLSSQGTTRPSDMMVYDDDYLPGENSNDASALGIRMFRLGLTLRTNREDRPYCVVAVKLKGSAGTSELVPISGFPATIQELKDRCRKLCV</sequence>
<dbReference type="GO" id="GO:0047499">
    <property type="term" value="F:calcium-independent phospholipase A2 activity"/>
    <property type="evidence" value="ECO:0007669"/>
    <property type="project" value="TreeGrafter"/>
</dbReference>
<dbReference type="SMART" id="SM00184">
    <property type="entry name" value="RING"/>
    <property type="match status" value="1"/>
</dbReference>
<feature type="active site" description="Nucleophile" evidence="8">
    <location>
        <position position="845"/>
    </location>
</feature>
<keyword evidence="1" id="KW-0479">Metal-binding</keyword>
<dbReference type="InterPro" id="IPR016035">
    <property type="entry name" value="Acyl_Trfase/lysoPLipase"/>
</dbReference>
<evidence type="ECO:0000313" key="12">
    <source>
        <dbReference type="EMBL" id="KAK0612242.1"/>
    </source>
</evidence>
<evidence type="ECO:0000256" key="4">
    <source>
        <dbReference type="ARBA" id="ARBA00022833"/>
    </source>
</evidence>
<evidence type="ECO:0000259" key="10">
    <source>
        <dbReference type="PROSITE" id="PS50089"/>
    </source>
</evidence>
<evidence type="ECO:0000256" key="8">
    <source>
        <dbReference type="PROSITE-ProRule" id="PRU01161"/>
    </source>
</evidence>
<feature type="compositionally biased region" description="Low complexity" evidence="9">
    <location>
        <begin position="17"/>
        <end position="37"/>
    </location>
</feature>
<feature type="domain" description="PNPLA" evidence="11">
    <location>
        <begin position="805"/>
        <end position="1017"/>
    </location>
</feature>
<keyword evidence="2 7" id="KW-0863">Zinc-finger</keyword>
<keyword evidence="3 8" id="KW-0378">Hydrolase</keyword>
<dbReference type="InterPro" id="IPR013083">
    <property type="entry name" value="Znf_RING/FYVE/PHD"/>
</dbReference>
<evidence type="ECO:0000256" key="5">
    <source>
        <dbReference type="ARBA" id="ARBA00022963"/>
    </source>
</evidence>
<feature type="short sequence motif" description="GXGXXG" evidence="8">
    <location>
        <begin position="809"/>
        <end position="814"/>
    </location>
</feature>
<feature type="domain" description="RING-type" evidence="10">
    <location>
        <begin position="740"/>
        <end position="785"/>
    </location>
</feature>
<keyword evidence="5 8" id="KW-0442">Lipid degradation</keyword>
<dbReference type="Pfam" id="PF01734">
    <property type="entry name" value="Patatin"/>
    <property type="match status" value="1"/>
</dbReference>
<keyword evidence="13" id="KW-1185">Reference proteome</keyword>
<gene>
    <name evidence="12" type="ORF">B0T14DRAFT_440796</name>
</gene>
<dbReference type="GO" id="GO:0019369">
    <property type="term" value="P:arachidonate metabolic process"/>
    <property type="evidence" value="ECO:0007669"/>
    <property type="project" value="TreeGrafter"/>
</dbReference>
<dbReference type="Gene3D" id="3.40.1090.10">
    <property type="entry name" value="Cytosolic phospholipase A2 catalytic domain"/>
    <property type="match status" value="1"/>
</dbReference>
<proteinExistence type="predicted"/>
<dbReference type="InterPro" id="IPR002641">
    <property type="entry name" value="PNPLA_dom"/>
</dbReference>
<keyword evidence="4" id="KW-0862">Zinc</keyword>
<dbReference type="GO" id="GO:0016020">
    <property type="term" value="C:membrane"/>
    <property type="evidence" value="ECO:0007669"/>
    <property type="project" value="TreeGrafter"/>
</dbReference>
<feature type="region of interest" description="Disordered" evidence="9">
    <location>
        <begin position="1"/>
        <end position="41"/>
    </location>
</feature>
<evidence type="ECO:0000256" key="1">
    <source>
        <dbReference type="ARBA" id="ARBA00022723"/>
    </source>
</evidence>
<keyword evidence="6 8" id="KW-0443">Lipid metabolism</keyword>
<dbReference type="InterPro" id="IPR017907">
    <property type="entry name" value="Znf_RING_CS"/>
</dbReference>
<dbReference type="PANTHER" id="PTHR24185:SF1">
    <property type="entry name" value="CALCIUM-INDEPENDENT PHOSPHOLIPASE A2-GAMMA"/>
    <property type="match status" value="1"/>
</dbReference>
<evidence type="ECO:0000256" key="9">
    <source>
        <dbReference type="SAM" id="MobiDB-lite"/>
    </source>
</evidence>
<dbReference type="CDD" id="cd07199">
    <property type="entry name" value="Pat17_PNPLA8_PNPLA9_like"/>
    <property type="match status" value="1"/>
</dbReference>
<dbReference type="Proteomes" id="UP001175000">
    <property type="component" value="Unassembled WGS sequence"/>
</dbReference>
<dbReference type="PROSITE" id="PS50089">
    <property type="entry name" value="ZF_RING_2"/>
    <property type="match status" value="1"/>
</dbReference>
<comment type="caution">
    <text evidence="12">The sequence shown here is derived from an EMBL/GenBank/DDBJ whole genome shotgun (WGS) entry which is preliminary data.</text>
</comment>
<evidence type="ECO:0000256" key="7">
    <source>
        <dbReference type="PROSITE-ProRule" id="PRU00175"/>
    </source>
</evidence>
<dbReference type="SUPFAM" id="SSF52151">
    <property type="entry name" value="FabD/lysophospholipase-like"/>
    <property type="match status" value="1"/>
</dbReference>
<dbReference type="GO" id="GO:0008270">
    <property type="term" value="F:zinc ion binding"/>
    <property type="evidence" value="ECO:0007669"/>
    <property type="project" value="UniProtKB-KW"/>
</dbReference>
<evidence type="ECO:0000256" key="3">
    <source>
        <dbReference type="ARBA" id="ARBA00022801"/>
    </source>
</evidence>
<name>A0AA39TTR2_9PEZI</name>
<feature type="active site" description="Proton acceptor" evidence="8">
    <location>
        <position position="1004"/>
    </location>
</feature>
<dbReference type="EMBL" id="JAULSU010000007">
    <property type="protein sequence ID" value="KAK0612242.1"/>
    <property type="molecule type" value="Genomic_DNA"/>
</dbReference>
<feature type="short sequence motif" description="GXSXG" evidence="8">
    <location>
        <begin position="843"/>
        <end position="847"/>
    </location>
</feature>
<dbReference type="InterPro" id="IPR001841">
    <property type="entry name" value="Znf_RING"/>
</dbReference>
<evidence type="ECO:0000259" key="11">
    <source>
        <dbReference type="PROSITE" id="PS51635"/>
    </source>
</evidence>
<feature type="short sequence motif" description="DGA/G" evidence="8">
    <location>
        <begin position="1004"/>
        <end position="1006"/>
    </location>
</feature>
<dbReference type="PROSITE" id="PS51635">
    <property type="entry name" value="PNPLA"/>
    <property type="match status" value="1"/>
</dbReference>
<accession>A0AA39TTR2</accession>
<dbReference type="PROSITE" id="PS00518">
    <property type="entry name" value="ZF_RING_1"/>
    <property type="match status" value="1"/>
</dbReference>
<dbReference type="Gene3D" id="3.30.40.10">
    <property type="entry name" value="Zinc/RING finger domain, C3HC4 (zinc finger)"/>
    <property type="match status" value="1"/>
</dbReference>
<dbReference type="PANTHER" id="PTHR24185">
    <property type="entry name" value="CALCIUM-INDEPENDENT PHOSPHOLIPASE A2-GAMMA"/>
    <property type="match status" value="1"/>
</dbReference>
<evidence type="ECO:0000313" key="13">
    <source>
        <dbReference type="Proteomes" id="UP001175000"/>
    </source>
</evidence>
<dbReference type="GO" id="GO:0016042">
    <property type="term" value="P:lipid catabolic process"/>
    <property type="evidence" value="ECO:0007669"/>
    <property type="project" value="UniProtKB-UniRule"/>
</dbReference>